<proteinExistence type="predicted"/>
<name>A0A6F8YXV0_9ACTN</name>
<dbReference type="KEGG" id="psuu:Psuf_081970"/>
<organism evidence="1 2">
    <name type="scientific">Phytohabitans suffuscus</name>
    <dbReference type="NCBI Taxonomy" id="624315"/>
    <lineage>
        <taxon>Bacteria</taxon>
        <taxon>Bacillati</taxon>
        <taxon>Actinomycetota</taxon>
        <taxon>Actinomycetes</taxon>
        <taxon>Micromonosporales</taxon>
        <taxon>Micromonosporaceae</taxon>
    </lineage>
</organism>
<reference evidence="1 2" key="2">
    <citation type="submission" date="2020-03" db="EMBL/GenBank/DDBJ databases">
        <authorList>
            <person name="Ichikawa N."/>
            <person name="Kimura A."/>
            <person name="Kitahashi Y."/>
            <person name="Uohara A."/>
        </authorList>
    </citation>
    <scope>NUCLEOTIDE SEQUENCE [LARGE SCALE GENOMIC DNA]</scope>
    <source>
        <strain evidence="1 2">NBRC 105367</strain>
    </source>
</reference>
<protein>
    <submittedName>
        <fullName evidence="1">Uncharacterized protein</fullName>
    </submittedName>
</protein>
<dbReference type="EMBL" id="AP022871">
    <property type="protein sequence ID" value="BCB90884.1"/>
    <property type="molecule type" value="Genomic_DNA"/>
</dbReference>
<sequence length="42" mass="4500">MLISARREDDCADLIALSPAAGFVWKAQLSAGAVRDLVPERS</sequence>
<gene>
    <name evidence="1" type="ORF">Psuf_081970</name>
</gene>
<accession>A0A6F8YXV0</accession>
<keyword evidence="2" id="KW-1185">Reference proteome</keyword>
<evidence type="ECO:0000313" key="1">
    <source>
        <dbReference type="EMBL" id="BCB90884.1"/>
    </source>
</evidence>
<reference evidence="1 2" key="1">
    <citation type="submission" date="2020-03" db="EMBL/GenBank/DDBJ databases">
        <title>Whole genome shotgun sequence of Phytohabitans suffuscus NBRC 105367.</title>
        <authorList>
            <person name="Komaki H."/>
            <person name="Tamura T."/>
        </authorList>
    </citation>
    <scope>NUCLEOTIDE SEQUENCE [LARGE SCALE GENOMIC DNA]</scope>
    <source>
        <strain evidence="1 2">NBRC 105367</strain>
    </source>
</reference>
<dbReference type="Proteomes" id="UP000503011">
    <property type="component" value="Chromosome"/>
</dbReference>
<evidence type="ECO:0000313" key="2">
    <source>
        <dbReference type="Proteomes" id="UP000503011"/>
    </source>
</evidence>
<dbReference type="AlphaFoldDB" id="A0A6F8YXV0"/>